<name>E4WR63_OIKDI</name>
<evidence type="ECO:0000313" key="3">
    <source>
        <dbReference type="EMBL" id="CBY39281.1"/>
    </source>
</evidence>
<evidence type="ECO:0000313" key="2">
    <source>
        <dbReference type="EMBL" id="CBY20249.1"/>
    </source>
</evidence>
<proteinExistence type="predicted"/>
<sequence length="110" mass="12662">MDRNRSPKSVFPAHINLNLQALPAQNLPESIRRARRQGSFEIRQEERAAANNYGNRVTLQNRGMNRLFQNSPQEGSRTTNTRREPSRSRSDKSFEGFTRNGVLFIRTCGK</sequence>
<feature type="compositionally biased region" description="Basic and acidic residues" evidence="1">
    <location>
        <begin position="81"/>
        <end position="94"/>
    </location>
</feature>
<evidence type="ECO:0000256" key="1">
    <source>
        <dbReference type="SAM" id="MobiDB-lite"/>
    </source>
</evidence>
<dbReference type="EMBL" id="FN655485">
    <property type="protein sequence ID" value="CBY39281.1"/>
    <property type="molecule type" value="Genomic_DNA"/>
</dbReference>
<gene>
    <name evidence="2" type="ORF">GSOID_T00000236001</name>
    <name evidence="3" type="ORF">GSOID_T00019835001</name>
</gene>
<keyword evidence="4" id="KW-1185">Reference proteome</keyword>
<accession>E4WR63</accession>
<dbReference type="AlphaFoldDB" id="E4WR63"/>
<evidence type="ECO:0000313" key="4">
    <source>
        <dbReference type="Proteomes" id="UP000001307"/>
    </source>
</evidence>
<dbReference type="InParanoid" id="E4WR63"/>
<reference evidence="2" key="1">
    <citation type="journal article" date="2010" name="Science">
        <title>Plasticity of animal genome architecture unmasked by rapid evolution of a pelagic tunicate.</title>
        <authorList>
            <person name="Denoeud F."/>
            <person name="Henriet S."/>
            <person name="Mungpakdee S."/>
            <person name="Aury J.M."/>
            <person name="Da Silva C."/>
            <person name="Brinkmann H."/>
            <person name="Mikhaleva J."/>
            <person name="Olsen L.C."/>
            <person name="Jubin C."/>
            <person name="Canestro C."/>
            <person name="Bouquet J.M."/>
            <person name="Danks G."/>
            <person name="Poulain J."/>
            <person name="Campsteijn C."/>
            <person name="Adamski M."/>
            <person name="Cross I."/>
            <person name="Yadetie F."/>
            <person name="Muffato M."/>
            <person name="Louis A."/>
            <person name="Butcher S."/>
            <person name="Tsagkogeorga G."/>
            <person name="Konrad A."/>
            <person name="Singh S."/>
            <person name="Jensen M.F."/>
            <person name="Cong E.H."/>
            <person name="Eikeseth-Otteraa H."/>
            <person name="Noel B."/>
            <person name="Anthouard V."/>
            <person name="Porcel B.M."/>
            <person name="Kachouri-Lafond R."/>
            <person name="Nishino A."/>
            <person name="Ugolini M."/>
            <person name="Chourrout P."/>
            <person name="Nishida H."/>
            <person name="Aasland R."/>
            <person name="Huzurbazar S."/>
            <person name="Westhof E."/>
            <person name="Delsuc F."/>
            <person name="Lehrach H."/>
            <person name="Reinhardt R."/>
            <person name="Weissenbach J."/>
            <person name="Roy S.W."/>
            <person name="Artiguenave F."/>
            <person name="Postlethwait J.H."/>
            <person name="Manak J.R."/>
            <person name="Thompson E.M."/>
            <person name="Jaillon O."/>
            <person name="Du Pasquier L."/>
            <person name="Boudinot P."/>
            <person name="Liberles D.A."/>
            <person name="Volff J.N."/>
            <person name="Philippe H."/>
            <person name="Lenhard B."/>
            <person name="Roest Crollius H."/>
            <person name="Wincker P."/>
            <person name="Chourrout D."/>
        </authorList>
    </citation>
    <scope>NUCLEOTIDE SEQUENCE [LARGE SCALE GENOMIC DNA]</scope>
</reference>
<dbReference type="EMBL" id="FN653015">
    <property type="protein sequence ID" value="CBY20249.1"/>
    <property type="molecule type" value="Genomic_DNA"/>
</dbReference>
<dbReference type="Proteomes" id="UP000001307">
    <property type="component" value="Unassembled WGS sequence"/>
</dbReference>
<organism evidence="2">
    <name type="scientific">Oikopleura dioica</name>
    <name type="common">Tunicate</name>
    <dbReference type="NCBI Taxonomy" id="34765"/>
    <lineage>
        <taxon>Eukaryota</taxon>
        <taxon>Metazoa</taxon>
        <taxon>Chordata</taxon>
        <taxon>Tunicata</taxon>
        <taxon>Appendicularia</taxon>
        <taxon>Copelata</taxon>
        <taxon>Oikopleuridae</taxon>
        <taxon>Oikopleura</taxon>
    </lineage>
</organism>
<protein>
    <submittedName>
        <fullName evidence="2">Uncharacterized protein</fullName>
    </submittedName>
</protein>
<dbReference type="Proteomes" id="UP000011014">
    <property type="component" value="Unassembled WGS sequence"/>
</dbReference>
<feature type="compositionally biased region" description="Polar residues" evidence="1">
    <location>
        <begin position="61"/>
        <end position="79"/>
    </location>
</feature>
<feature type="region of interest" description="Disordered" evidence="1">
    <location>
        <begin position="61"/>
        <end position="95"/>
    </location>
</feature>